<dbReference type="EMBL" id="DSMU01000241">
    <property type="protein sequence ID" value="HEL65790.1"/>
    <property type="molecule type" value="Genomic_DNA"/>
</dbReference>
<gene>
    <name evidence="2" type="ORF">ENQ34_03795</name>
</gene>
<dbReference type="AlphaFoldDB" id="A0A7C2EJ42"/>
<dbReference type="InterPro" id="IPR032820">
    <property type="entry name" value="ATPase_put"/>
</dbReference>
<name>A0A7C2EJ42_9THEO</name>
<accession>A0A7C2EJ42</accession>
<keyword evidence="1" id="KW-0472">Membrane</keyword>
<evidence type="ECO:0000256" key="1">
    <source>
        <dbReference type="SAM" id="Phobius"/>
    </source>
</evidence>
<keyword evidence="1" id="KW-0812">Transmembrane</keyword>
<feature type="transmembrane region" description="Helical" evidence="1">
    <location>
        <begin position="46"/>
        <end position="66"/>
    </location>
</feature>
<dbReference type="Pfam" id="PF09527">
    <property type="entry name" value="ATPase_gene1"/>
    <property type="match status" value="1"/>
</dbReference>
<evidence type="ECO:0000313" key="2">
    <source>
        <dbReference type="EMBL" id="HEL65790.1"/>
    </source>
</evidence>
<reference evidence="2" key="1">
    <citation type="journal article" date="2020" name="mSystems">
        <title>Genome- and Community-Level Interaction Insights into Carbon Utilization and Element Cycling Functions of Hydrothermarchaeota in Hydrothermal Sediment.</title>
        <authorList>
            <person name="Zhou Z."/>
            <person name="Liu Y."/>
            <person name="Xu W."/>
            <person name="Pan J."/>
            <person name="Luo Z.H."/>
            <person name="Li M."/>
        </authorList>
    </citation>
    <scope>NUCLEOTIDE SEQUENCE [LARGE SCALE GENOMIC DNA]</scope>
    <source>
        <strain evidence="2">SpSt-300</strain>
    </source>
</reference>
<feature type="transmembrane region" description="Helical" evidence="1">
    <location>
        <begin position="12"/>
        <end position="34"/>
    </location>
</feature>
<protein>
    <submittedName>
        <fullName evidence="2">AtpZ/AtpI family protein</fullName>
    </submittedName>
</protein>
<organism evidence="2">
    <name type="scientific">Ammonifex degensii</name>
    <dbReference type="NCBI Taxonomy" id="42838"/>
    <lineage>
        <taxon>Bacteria</taxon>
        <taxon>Bacillati</taxon>
        <taxon>Bacillota</taxon>
        <taxon>Clostridia</taxon>
        <taxon>Thermoanaerobacterales</taxon>
        <taxon>Thermoanaerobacteraceae</taxon>
        <taxon>Ammonifex</taxon>
    </lineage>
</organism>
<proteinExistence type="predicted"/>
<keyword evidence="1" id="KW-1133">Transmembrane helix</keyword>
<comment type="caution">
    <text evidence="2">The sequence shown here is derived from an EMBL/GenBank/DDBJ whole genome shotgun (WGS) entry which is preliminary data.</text>
</comment>
<sequence>MANEKGWGRILQVFALASTISVQFAVSVVAGWWIGHFFDRRLKLETPWLGVVGLLVGIGAGVYGIMQLMARLPWKNGNNRNS</sequence>